<keyword evidence="2" id="KW-1185">Reference proteome</keyword>
<dbReference type="Proteomes" id="UP001176941">
    <property type="component" value="Chromosome 20"/>
</dbReference>
<reference evidence="1" key="1">
    <citation type="submission" date="2023-04" db="EMBL/GenBank/DDBJ databases">
        <authorList>
            <consortium name="ELIXIR-Norway"/>
        </authorList>
    </citation>
    <scope>NUCLEOTIDE SEQUENCE [LARGE SCALE GENOMIC DNA]</scope>
</reference>
<organism evidence="1 2">
    <name type="scientific">Rangifer tarandus platyrhynchus</name>
    <name type="common">Svalbard reindeer</name>
    <dbReference type="NCBI Taxonomy" id="3082113"/>
    <lineage>
        <taxon>Eukaryota</taxon>
        <taxon>Metazoa</taxon>
        <taxon>Chordata</taxon>
        <taxon>Craniata</taxon>
        <taxon>Vertebrata</taxon>
        <taxon>Euteleostomi</taxon>
        <taxon>Mammalia</taxon>
        <taxon>Eutheria</taxon>
        <taxon>Laurasiatheria</taxon>
        <taxon>Artiodactyla</taxon>
        <taxon>Ruminantia</taxon>
        <taxon>Pecora</taxon>
        <taxon>Cervidae</taxon>
        <taxon>Odocoileinae</taxon>
        <taxon>Rangifer</taxon>
    </lineage>
</organism>
<gene>
    <name evidence="1" type="ORF">MRATA1EN1_LOCUS10361</name>
</gene>
<evidence type="ECO:0000313" key="1">
    <source>
        <dbReference type="EMBL" id="CAI9161399.1"/>
    </source>
</evidence>
<accession>A0ABN8YNT1</accession>
<name>A0ABN8YNT1_RANTA</name>
<protein>
    <submittedName>
        <fullName evidence="1">Uncharacterized protein</fullName>
    </submittedName>
</protein>
<evidence type="ECO:0000313" key="2">
    <source>
        <dbReference type="Proteomes" id="UP001176941"/>
    </source>
</evidence>
<sequence length="109" mass="11775">MRPCWELTISCDRSINTSVRACVLSHFSHVWFCDPMDRSPPGSSVHGDSLGKKNGVGCHALFQGVFPTQGSNPLLLCLLPWQTGSLPLVPQTLANATCQGCFFPQRAGS</sequence>
<proteinExistence type="predicted"/>
<dbReference type="EMBL" id="OX459956">
    <property type="protein sequence ID" value="CAI9161399.1"/>
    <property type="molecule type" value="Genomic_DNA"/>
</dbReference>